<dbReference type="InterPro" id="IPR023213">
    <property type="entry name" value="CAT-like_dom_sf"/>
</dbReference>
<dbReference type="PANTHER" id="PTHR43178:SF5">
    <property type="entry name" value="LIPOAMIDE ACYLTRANSFERASE COMPONENT OF BRANCHED-CHAIN ALPHA-KETO ACID DEHYDROGENASE COMPLEX, MITOCHONDRIAL"/>
    <property type="match status" value="1"/>
</dbReference>
<evidence type="ECO:0000256" key="6">
    <source>
        <dbReference type="RuleBase" id="RU003423"/>
    </source>
</evidence>
<evidence type="ECO:0000256" key="4">
    <source>
        <dbReference type="ARBA" id="ARBA00022823"/>
    </source>
</evidence>
<evidence type="ECO:0000313" key="11">
    <source>
        <dbReference type="Proteomes" id="UP000475214"/>
    </source>
</evidence>
<feature type="compositionally biased region" description="Low complexity" evidence="7">
    <location>
        <begin position="234"/>
        <end position="249"/>
    </location>
</feature>
<dbReference type="GO" id="GO:0031405">
    <property type="term" value="F:lipoic acid binding"/>
    <property type="evidence" value="ECO:0007669"/>
    <property type="project" value="TreeGrafter"/>
</dbReference>
<dbReference type="PANTHER" id="PTHR43178">
    <property type="entry name" value="DIHYDROLIPOAMIDE ACETYLTRANSFERASE COMPONENT OF PYRUVATE DEHYDROGENASE COMPLEX"/>
    <property type="match status" value="1"/>
</dbReference>
<feature type="region of interest" description="Disordered" evidence="7">
    <location>
        <begin position="234"/>
        <end position="264"/>
    </location>
</feature>
<dbReference type="Pfam" id="PF02817">
    <property type="entry name" value="E3_binding"/>
    <property type="match status" value="1"/>
</dbReference>
<dbReference type="InterPro" id="IPR000089">
    <property type="entry name" value="Biotin_lipoyl"/>
</dbReference>
<dbReference type="InterPro" id="IPR004167">
    <property type="entry name" value="PSBD"/>
</dbReference>
<keyword evidence="5 6" id="KW-0012">Acyltransferase</keyword>
<dbReference type="RefSeq" id="WP_163732203.1">
    <property type="nucleotide sequence ID" value="NZ_JAAGOA010000002.1"/>
</dbReference>
<dbReference type="SUPFAM" id="SSF51230">
    <property type="entry name" value="Single hybrid motif"/>
    <property type="match status" value="1"/>
</dbReference>
<keyword evidence="3 6" id="KW-0808">Transferase</keyword>
<protein>
    <recommendedName>
        <fullName evidence="6">Dihydrolipoamide acetyltransferase component of pyruvate dehydrogenase complex</fullName>
        <ecNumber evidence="6">2.3.1.-</ecNumber>
    </recommendedName>
</protein>
<dbReference type="InterPro" id="IPR001078">
    <property type="entry name" value="2-oxoacid_DH_actylTfrase"/>
</dbReference>
<evidence type="ECO:0000256" key="5">
    <source>
        <dbReference type="ARBA" id="ARBA00023315"/>
    </source>
</evidence>
<dbReference type="EMBL" id="JAAGOA010000002">
    <property type="protein sequence ID" value="NED99015.1"/>
    <property type="molecule type" value="Genomic_DNA"/>
</dbReference>
<evidence type="ECO:0000256" key="1">
    <source>
        <dbReference type="ARBA" id="ARBA00001938"/>
    </source>
</evidence>
<feature type="compositionally biased region" description="Polar residues" evidence="7">
    <location>
        <begin position="152"/>
        <end position="169"/>
    </location>
</feature>
<dbReference type="SUPFAM" id="SSF47005">
    <property type="entry name" value="Peripheral subunit-binding domain of 2-oxo acid dehydrogenase complex"/>
    <property type="match status" value="1"/>
</dbReference>
<dbReference type="Gene3D" id="2.40.50.100">
    <property type="match status" value="1"/>
</dbReference>
<dbReference type="InterPro" id="IPR036625">
    <property type="entry name" value="E3-bd_dom_sf"/>
</dbReference>
<proteinExistence type="inferred from homology"/>
<reference evidence="10 11" key="1">
    <citation type="submission" date="2020-02" db="EMBL/GenBank/DDBJ databases">
        <authorList>
            <person name="Li X.-J."/>
            <person name="Han X.-M."/>
        </authorList>
    </citation>
    <scope>NUCLEOTIDE SEQUENCE [LARGE SCALE GENOMIC DNA]</scope>
    <source>
        <strain evidence="10 11">CCTCC AB 2017055</strain>
    </source>
</reference>
<evidence type="ECO:0000259" key="9">
    <source>
        <dbReference type="PROSITE" id="PS51826"/>
    </source>
</evidence>
<dbReference type="InterPro" id="IPR050743">
    <property type="entry name" value="2-oxoacid_DH_E2_comp"/>
</dbReference>
<dbReference type="EC" id="2.3.1.-" evidence="6"/>
<accession>A0A6L9S1E4</accession>
<evidence type="ECO:0000256" key="3">
    <source>
        <dbReference type="ARBA" id="ARBA00022679"/>
    </source>
</evidence>
<evidence type="ECO:0000256" key="2">
    <source>
        <dbReference type="ARBA" id="ARBA00007317"/>
    </source>
</evidence>
<dbReference type="FunFam" id="3.30.559.10:FF:000007">
    <property type="entry name" value="Dihydrolipoamide acetyltransferase component of pyruvate dehydrogenase complex"/>
    <property type="match status" value="1"/>
</dbReference>
<dbReference type="Pfam" id="PF00364">
    <property type="entry name" value="Biotin_lipoyl"/>
    <property type="match status" value="1"/>
</dbReference>
<dbReference type="AlphaFoldDB" id="A0A6L9S1E4"/>
<feature type="region of interest" description="Disordered" evidence="7">
    <location>
        <begin position="74"/>
        <end position="198"/>
    </location>
</feature>
<evidence type="ECO:0000259" key="8">
    <source>
        <dbReference type="PROSITE" id="PS50968"/>
    </source>
</evidence>
<dbReference type="CDD" id="cd06849">
    <property type="entry name" value="lipoyl_domain"/>
    <property type="match status" value="1"/>
</dbReference>
<comment type="cofactor">
    <cofactor evidence="1 6">
        <name>(R)-lipoate</name>
        <dbReference type="ChEBI" id="CHEBI:83088"/>
    </cofactor>
</comment>
<feature type="domain" description="Lipoyl-binding" evidence="8">
    <location>
        <begin position="3"/>
        <end position="78"/>
    </location>
</feature>
<feature type="compositionally biased region" description="Basic and acidic residues" evidence="7">
    <location>
        <begin position="94"/>
        <end position="105"/>
    </location>
</feature>
<dbReference type="PROSITE" id="PS51826">
    <property type="entry name" value="PSBD"/>
    <property type="match status" value="1"/>
</dbReference>
<dbReference type="Gene3D" id="3.30.559.10">
    <property type="entry name" value="Chloramphenicol acetyltransferase-like domain"/>
    <property type="match status" value="1"/>
</dbReference>
<comment type="caution">
    <text evidence="10">The sequence shown here is derived from an EMBL/GenBank/DDBJ whole genome shotgun (WGS) entry which is preliminary data.</text>
</comment>
<sequence length="498" mass="52613">MSVSQFNLPDVGEGLTEAEIVSWKVKPGDSVKVNDIIVEIETAKSLVELPCPYAGVVEGLLVEEGQTVPVGTPIISVRTGEGKPVEDVGAPGEGAERTAEQREGMAEQPAKPTSAETTEPAEPAEPERQPVLVGYGPRTASAKRRPRKPGTEPSQGRSDTNGTPQRPSTGNGEPAGAGDAAGEGAATGARPRVLAKPPVRKLAKDLGVDISTVTPTGPNGTVTRDDVHTAAAAVSTPTPTEAETATASAQPARERVPSGLGWHGEDREERLPIRSVRRKTAEAMVQSAFTAPHVTEFVTVDVTRTMKLAERLRESREFRDVKLTPLALVARALCIAIPRTPEVNTRWDDDAGEIVVQRYVNLGIAAATPRGLVVPNIKDAHELSLRELATGINQLAATAREGKTPPGDMMGGTISITNVGVFGVDTGTPIINPGEAAILAFGAVRQQPWVHKGKIKPRWVTTLGLSFDHRLVDGEQGSRFLSDVASLLEDPGNALAWS</sequence>
<feature type="domain" description="Peripheral subunit-binding (PSBD)" evidence="9">
    <location>
        <begin position="194"/>
        <end position="231"/>
    </location>
</feature>
<dbReference type="Gene3D" id="4.10.320.10">
    <property type="entry name" value="E3-binding domain"/>
    <property type="match status" value="1"/>
</dbReference>
<dbReference type="PROSITE" id="PS50968">
    <property type="entry name" value="BIOTINYL_LIPOYL"/>
    <property type="match status" value="1"/>
</dbReference>
<gene>
    <name evidence="10" type="ORF">G1H10_02400</name>
</gene>
<keyword evidence="4 6" id="KW-0450">Lipoyl</keyword>
<dbReference type="InterPro" id="IPR011053">
    <property type="entry name" value="Single_hybrid_motif"/>
</dbReference>
<feature type="compositionally biased region" description="Low complexity" evidence="7">
    <location>
        <begin position="109"/>
        <end position="121"/>
    </location>
</feature>
<comment type="similarity">
    <text evidence="2 6">Belongs to the 2-oxoacid dehydrogenase family.</text>
</comment>
<dbReference type="Pfam" id="PF00198">
    <property type="entry name" value="2-oxoacid_dh"/>
    <property type="match status" value="1"/>
</dbReference>
<evidence type="ECO:0000256" key="7">
    <source>
        <dbReference type="SAM" id="MobiDB-lite"/>
    </source>
</evidence>
<organism evidence="10 11">
    <name type="scientific">Phytoactinopolyspora halotolerans</name>
    <dbReference type="NCBI Taxonomy" id="1981512"/>
    <lineage>
        <taxon>Bacteria</taxon>
        <taxon>Bacillati</taxon>
        <taxon>Actinomycetota</taxon>
        <taxon>Actinomycetes</taxon>
        <taxon>Jiangellales</taxon>
        <taxon>Jiangellaceae</taxon>
        <taxon>Phytoactinopolyspora</taxon>
    </lineage>
</organism>
<dbReference type="Proteomes" id="UP000475214">
    <property type="component" value="Unassembled WGS sequence"/>
</dbReference>
<dbReference type="GO" id="GO:0005737">
    <property type="term" value="C:cytoplasm"/>
    <property type="evidence" value="ECO:0007669"/>
    <property type="project" value="TreeGrafter"/>
</dbReference>
<keyword evidence="11" id="KW-1185">Reference proteome</keyword>
<dbReference type="GO" id="GO:0016407">
    <property type="term" value="F:acetyltransferase activity"/>
    <property type="evidence" value="ECO:0007669"/>
    <property type="project" value="TreeGrafter"/>
</dbReference>
<evidence type="ECO:0000313" key="10">
    <source>
        <dbReference type="EMBL" id="NED99015.1"/>
    </source>
</evidence>
<dbReference type="SUPFAM" id="SSF52777">
    <property type="entry name" value="CoA-dependent acyltransferases"/>
    <property type="match status" value="1"/>
</dbReference>
<name>A0A6L9S1E4_9ACTN</name>